<proteinExistence type="predicted"/>
<name>A0A1G6KBT3_9BACL</name>
<dbReference type="RefSeq" id="WP_091567361.1">
    <property type="nucleotide sequence ID" value="NZ_FMZA01000005.1"/>
</dbReference>
<keyword evidence="3" id="KW-1185">Reference proteome</keyword>
<accession>A0A1G6KBT3</accession>
<dbReference type="STRING" id="1236220.SAMN04488112_105170"/>
<protein>
    <submittedName>
        <fullName evidence="2">Cation/acetate symporter</fullName>
    </submittedName>
</protein>
<dbReference type="Proteomes" id="UP000199387">
    <property type="component" value="Unassembled WGS sequence"/>
</dbReference>
<feature type="transmembrane region" description="Helical" evidence="1">
    <location>
        <begin position="20"/>
        <end position="45"/>
    </location>
</feature>
<sequence>MISGLAVTLGYILISKATGWTLFGIINIGVGIFGVIVNALVVYFVSKATSAPSQEIQDDVTDLRYPEQMTYKNGEAFSN</sequence>
<evidence type="ECO:0000256" key="1">
    <source>
        <dbReference type="SAM" id="Phobius"/>
    </source>
</evidence>
<organism evidence="2 3">
    <name type="scientific">Melghirimyces thermohalophilus</name>
    <dbReference type="NCBI Taxonomy" id="1236220"/>
    <lineage>
        <taxon>Bacteria</taxon>
        <taxon>Bacillati</taxon>
        <taxon>Bacillota</taxon>
        <taxon>Bacilli</taxon>
        <taxon>Bacillales</taxon>
        <taxon>Thermoactinomycetaceae</taxon>
        <taxon>Melghirimyces</taxon>
    </lineage>
</organism>
<evidence type="ECO:0000313" key="3">
    <source>
        <dbReference type="Proteomes" id="UP000199387"/>
    </source>
</evidence>
<keyword evidence="1" id="KW-1133">Transmembrane helix</keyword>
<keyword evidence="1" id="KW-0472">Membrane</keyword>
<dbReference type="AlphaFoldDB" id="A0A1G6KBT3"/>
<dbReference type="EMBL" id="FMZA01000005">
    <property type="protein sequence ID" value="SDC28413.1"/>
    <property type="molecule type" value="Genomic_DNA"/>
</dbReference>
<evidence type="ECO:0000313" key="2">
    <source>
        <dbReference type="EMBL" id="SDC28413.1"/>
    </source>
</evidence>
<reference evidence="2 3" key="1">
    <citation type="submission" date="2016-10" db="EMBL/GenBank/DDBJ databases">
        <authorList>
            <person name="de Groot N.N."/>
        </authorList>
    </citation>
    <scope>NUCLEOTIDE SEQUENCE [LARGE SCALE GENOMIC DNA]</scope>
    <source>
        <strain evidence="2 3">DSM 45514</strain>
    </source>
</reference>
<gene>
    <name evidence="2" type="ORF">SAMN04488112_105170</name>
</gene>
<keyword evidence="1" id="KW-0812">Transmembrane</keyword>